<keyword evidence="4" id="KW-0804">Transcription</keyword>
<dbReference type="GO" id="GO:0000981">
    <property type="term" value="F:DNA-binding transcription factor activity, RNA polymerase II-specific"/>
    <property type="evidence" value="ECO:0007669"/>
    <property type="project" value="TreeGrafter"/>
</dbReference>
<dbReference type="SUPFAM" id="SSF55455">
    <property type="entry name" value="SRF-like"/>
    <property type="match status" value="2"/>
</dbReference>
<evidence type="ECO:0000256" key="5">
    <source>
        <dbReference type="ARBA" id="ARBA00023242"/>
    </source>
</evidence>
<dbReference type="CDD" id="cd00120">
    <property type="entry name" value="MADS"/>
    <property type="match status" value="2"/>
</dbReference>
<reference evidence="8 9" key="1">
    <citation type="submission" date="2024-01" db="EMBL/GenBank/DDBJ databases">
        <title>Genome assemblies of Stephania.</title>
        <authorList>
            <person name="Yang L."/>
        </authorList>
    </citation>
    <scope>NUCLEOTIDE SEQUENCE [LARGE SCALE GENOMIC DNA]</scope>
    <source>
        <strain evidence="8">QJT</strain>
        <tissue evidence="8">Leaf</tissue>
    </source>
</reference>
<dbReference type="Pfam" id="PF00319">
    <property type="entry name" value="SRF-TF"/>
    <property type="match status" value="2"/>
</dbReference>
<dbReference type="GO" id="GO:0000978">
    <property type="term" value="F:RNA polymerase II cis-regulatory region sequence-specific DNA binding"/>
    <property type="evidence" value="ECO:0007669"/>
    <property type="project" value="TreeGrafter"/>
</dbReference>
<dbReference type="PANTHER" id="PTHR11945">
    <property type="entry name" value="MADS BOX PROTEIN"/>
    <property type="match status" value="1"/>
</dbReference>
<dbReference type="EMBL" id="JBBNAE010000005">
    <property type="protein sequence ID" value="KAK9123281.1"/>
    <property type="molecule type" value="Genomic_DNA"/>
</dbReference>
<comment type="caution">
    <text evidence="8">The sequence shown here is derived from an EMBL/GenBank/DDBJ whole genome shotgun (WGS) entry which is preliminary data.</text>
</comment>
<dbReference type="PANTHER" id="PTHR11945:SF534">
    <property type="entry name" value="MYOCYTE-SPECIFIC ENHANCER FACTOR 2"/>
    <property type="match status" value="1"/>
</dbReference>
<evidence type="ECO:0000256" key="6">
    <source>
        <dbReference type="SAM" id="Coils"/>
    </source>
</evidence>
<accession>A0AAP0P0T8</accession>
<organism evidence="8 9">
    <name type="scientific">Stephania japonica</name>
    <dbReference type="NCBI Taxonomy" id="461633"/>
    <lineage>
        <taxon>Eukaryota</taxon>
        <taxon>Viridiplantae</taxon>
        <taxon>Streptophyta</taxon>
        <taxon>Embryophyta</taxon>
        <taxon>Tracheophyta</taxon>
        <taxon>Spermatophyta</taxon>
        <taxon>Magnoliopsida</taxon>
        <taxon>Ranunculales</taxon>
        <taxon>Menispermaceae</taxon>
        <taxon>Menispermoideae</taxon>
        <taxon>Cissampelideae</taxon>
        <taxon>Stephania</taxon>
    </lineage>
</organism>
<gene>
    <name evidence="8" type="ORF">Sjap_012883</name>
</gene>
<name>A0AAP0P0T8_9MAGN</name>
<dbReference type="SMART" id="SM00432">
    <property type="entry name" value="MADS"/>
    <property type="match status" value="2"/>
</dbReference>
<dbReference type="Gene3D" id="3.40.1810.10">
    <property type="entry name" value="Transcription factor, MADS-box"/>
    <property type="match status" value="2"/>
</dbReference>
<dbReference type="PROSITE" id="PS50066">
    <property type="entry name" value="MADS_BOX_2"/>
    <property type="match status" value="2"/>
</dbReference>
<feature type="domain" description="MADS-box" evidence="7">
    <location>
        <begin position="297"/>
        <end position="357"/>
    </location>
</feature>
<keyword evidence="3" id="KW-0238">DNA-binding</keyword>
<dbReference type="GO" id="GO:0046983">
    <property type="term" value="F:protein dimerization activity"/>
    <property type="evidence" value="ECO:0007669"/>
    <property type="project" value="InterPro"/>
</dbReference>
<keyword evidence="9" id="KW-1185">Reference proteome</keyword>
<dbReference type="Proteomes" id="UP001417504">
    <property type="component" value="Unassembled WGS sequence"/>
</dbReference>
<keyword evidence="6" id="KW-0175">Coiled coil</keyword>
<feature type="coiled-coil region" evidence="6">
    <location>
        <begin position="379"/>
        <end position="416"/>
    </location>
</feature>
<dbReference type="GO" id="GO:0045893">
    <property type="term" value="P:positive regulation of DNA-templated transcription"/>
    <property type="evidence" value="ECO:0007669"/>
    <property type="project" value="UniProtKB-ARBA"/>
</dbReference>
<proteinExistence type="predicted"/>
<evidence type="ECO:0000256" key="1">
    <source>
        <dbReference type="ARBA" id="ARBA00004123"/>
    </source>
</evidence>
<dbReference type="AlphaFoldDB" id="A0AAP0P0T8"/>
<sequence length="528" mass="60747">MEVEKRKKKKSQGKKKIAIERIAGTKKRHVTFSKRRTGIFKKGSELCTLCDIDIVIGVFSPTGKPFTFGHPWPEHVFKCYFNNVNNIEVAVVSSPQEKQQLQQLQQHIEQQQKREKELLNQLEIELNMKQLRIRSNGKAPSSSGGEEKFWWEDPIDEGLKVEVLEQMSVEMVKVRDEIVRRLLKKMHDKNIIVEGSTSNTSAMVSHYQFMQGSASTSTGAVPTVLPYHYGHHDWILNNGKAPSSCSGGGDEKFLWKEPIDEGLGMKVLEQMRVKMFKINSTIMYSMEVEKREKKKSQGRKKIPIERIARTKKRQVTFSKRRVGIFKKGSELCTLCGVDIVIGVFSPAGKPFTFGHPWPEHIFERYFNNVNNIDVAVVLSPQEEEQLQQLQQHIEQHKKREELLNQLEMELKTKRLRIQNNGKAPNSSSGGDEKFWWEEPTNEELKVEDLEQMKVEMVKVRDEIVRRLHKKRHDKNIIVEGTTSNVSATVSQYKFMQGSASASTSTDAVPPVLPYHCGHHDWVPYTYGF</sequence>
<keyword evidence="5" id="KW-0539">Nucleus</keyword>
<feature type="coiled-coil region" evidence="6">
    <location>
        <begin position="94"/>
        <end position="132"/>
    </location>
</feature>
<keyword evidence="2" id="KW-0805">Transcription regulation</keyword>
<dbReference type="InterPro" id="IPR002100">
    <property type="entry name" value="TF_MADSbox"/>
</dbReference>
<evidence type="ECO:0000256" key="4">
    <source>
        <dbReference type="ARBA" id="ARBA00023163"/>
    </source>
</evidence>
<comment type="subcellular location">
    <subcellularLocation>
        <location evidence="1">Nucleus</location>
    </subcellularLocation>
</comment>
<evidence type="ECO:0000259" key="7">
    <source>
        <dbReference type="PROSITE" id="PS50066"/>
    </source>
</evidence>
<feature type="domain" description="MADS-box" evidence="7">
    <location>
        <begin position="12"/>
        <end position="72"/>
    </location>
</feature>
<evidence type="ECO:0000256" key="3">
    <source>
        <dbReference type="ARBA" id="ARBA00023125"/>
    </source>
</evidence>
<dbReference type="InterPro" id="IPR036879">
    <property type="entry name" value="TF_MADSbox_sf"/>
</dbReference>
<evidence type="ECO:0000313" key="8">
    <source>
        <dbReference type="EMBL" id="KAK9123281.1"/>
    </source>
</evidence>
<evidence type="ECO:0000256" key="2">
    <source>
        <dbReference type="ARBA" id="ARBA00023015"/>
    </source>
</evidence>
<dbReference type="GO" id="GO:0005634">
    <property type="term" value="C:nucleus"/>
    <property type="evidence" value="ECO:0007669"/>
    <property type="project" value="UniProtKB-SubCell"/>
</dbReference>
<dbReference type="PRINTS" id="PR00404">
    <property type="entry name" value="MADSDOMAIN"/>
</dbReference>
<evidence type="ECO:0000313" key="9">
    <source>
        <dbReference type="Proteomes" id="UP001417504"/>
    </source>
</evidence>
<protein>
    <recommendedName>
        <fullName evidence="7">MADS-box domain-containing protein</fullName>
    </recommendedName>
</protein>